<gene>
    <name evidence="2" type="ORF">Raf01_57500</name>
</gene>
<organism evidence="2 3">
    <name type="scientific">Rugosimonospora africana</name>
    <dbReference type="NCBI Taxonomy" id="556532"/>
    <lineage>
        <taxon>Bacteria</taxon>
        <taxon>Bacillati</taxon>
        <taxon>Actinomycetota</taxon>
        <taxon>Actinomycetes</taxon>
        <taxon>Micromonosporales</taxon>
        <taxon>Micromonosporaceae</taxon>
        <taxon>Rugosimonospora</taxon>
    </lineage>
</organism>
<dbReference type="Proteomes" id="UP000642748">
    <property type="component" value="Unassembled WGS sequence"/>
</dbReference>
<protein>
    <submittedName>
        <fullName evidence="2">Uncharacterized protein</fullName>
    </submittedName>
</protein>
<evidence type="ECO:0000256" key="1">
    <source>
        <dbReference type="SAM" id="MobiDB-lite"/>
    </source>
</evidence>
<accession>A0A8J3VTJ6</accession>
<evidence type="ECO:0000313" key="2">
    <source>
        <dbReference type="EMBL" id="GIH17578.1"/>
    </source>
</evidence>
<proteinExistence type="predicted"/>
<reference evidence="2" key="1">
    <citation type="submission" date="2021-01" db="EMBL/GenBank/DDBJ databases">
        <title>Whole genome shotgun sequence of Rugosimonospora africana NBRC 104875.</title>
        <authorList>
            <person name="Komaki H."/>
            <person name="Tamura T."/>
        </authorList>
    </citation>
    <scope>NUCLEOTIDE SEQUENCE</scope>
    <source>
        <strain evidence="2">NBRC 104875</strain>
    </source>
</reference>
<dbReference type="EMBL" id="BONZ01000056">
    <property type="protein sequence ID" value="GIH17578.1"/>
    <property type="molecule type" value="Genomic_DNA"/>
</dbReference>
<keyword evidence="3" id="KW-1185">Reference proteome</keyword>
<comment type="caution">
    <text evidence="2">The sequence shown here is derived from an EMBL/GenBank/DDBJ whole genome shotgun (WGS) entry which is preliminary data.</text>
</comment>
<evidence type="ECO:0000313" key="3">
    <source>
        <dbReference type="Proteomes" id="UP000642748"/>
    </source>
</evidence>
<feature type="region of interest" description="Disordered" evidence="1">
    <location>
        <begin position="1"/>
        <end position="37"/>
    </location>
</feature>
<dbReference type="AlphaFoldDB" id="A0A8J3VTJ6"/>
<name>A0A8J3VTJ6_9ACTN</name>
<sequence length="72" mass="7720">MLVQQPQAPAQGTPGGAGIGVPAGERPLISVDHHPAGVGRERAVRACRRTHSHGHSRRQEVIVGWHEGSVRY</sequence>
<feature type="compositionally biased region" description="Low complexity" evidence="1">
    <location>
        <begin position="1"/>
        <end position="12"/>
    </location>
</feature>